<gene>
    <name evidence="2" type="ORF">MYCFIDRAFT_171275</name>
</gene>
<dbReference type="OrthoDB" id="3643152at2759"/>
<dbReference type="RefSeq" id="XP_007922987.1">
    <property type="nucleotide sequence ID" value="XM_007924796.1"/>
</dbReference>
<protein>
    <submittedName>
        <fullName evidence="2">Uncharacterized protein</fullName>
    </submittedName>
</protein>
<feature type="compositionally biased region" description="Basic and acidic residues" evidence="1">
    <location>
        <begin position="215"/>
        <end position="229"/>
    </location>
</feature>
<name>M3A2D5_PSEFD</name>
<dbReference type="GeneID" id="19332608"/>
<accession>M3A2D5</accession>
<proteinExistence type="predicted"/>
<dbReference type="VEuPathDB" id="FungiDB:MYCFIDRAFT_171275"/>
<sequence length="374" mass="41816">MVMVMKSAYETSVNHGIPVSSQPLCSHKLALLTASRWKRESGDTGRYIAQNIKFERTTYVSPWRSRVMNLLCVILPACHAAQVTARALDSFELLREEPRPGIILLSVADHTVEYPSRPADRGLLHASIPWESNTDTLVFSRASVSARPPHNTQSGLEVDGLLRAQSPVKDKKPALERHISHIPQDDEEDNAAADDHLKPEGGFANRIKNKLKKTVSRESRGDHCDEKTRPTSPRKGHTRSSSGLEVSGVMRFDPDHEEPEDEHSNKPSLIRKLTNARFLPFRMTIMTAMAKDRFKGAEAEVENQVLHFLSHLKASSVDISLSLSWAIISCIDLTPFMDATDRMAAKLDILIDFVRLLIGVQAPLYQTLTEITDE</sequence>
<evidence type="ECO:0000256" key="1">
    <source>
        <dbReference type="SAM" id="MobiDB-lite"/>
    </source>
</evidence>
<dbReference type="Proteomes" id="UP000016932">
    <property type="component" value="Unassembled WGS sequence"/>
</dbReference>
<dbReference type="AlphaFoldDB" id="M3A2D5"/>
<dbReference type="EMBL" id="KB446556">
    <property type="protein sequence ID" value="EME85339.1"/>
    <property type="molecule type" value="Genomic_DNA"/>
</dbReference>
<keyword evidence="3" id="KW-1185">Reference proteome</keyword>
<dbReference type="HOGENOM" id="CLU_739934_0_0_1"/>
<evidence type="ECO:0000313" key="3">
    <source>
        <dbReference type="Proteomes" id="UP000016932"/>
    </source>
</evidence>
<organism evidence="2 3">
    <name type="scientific">Pseudocercospora fijiensis (strain CIRAD86)</name>
    <name type="common">Black leaf streak disease fungus</name>
    <name type="synonym">Mycosphaerella fijiensis</name>
    <dbReference type="NCBI Taxonomy" id="383855"/>
    <lineage>
        <taxon>Eukaryota</taxon>
        <taxon>Fungi</taxon>
        <taxon>Dikarya</taxon>
        <taxon>Ascomycota</taxon>
        <taxon>Pezizomycotina</taxon>
        <taxon>Dothideomycetes</taxon>
        <taxon>Dothideomycetidae</taxon>
        <taxon>Mycosphaerellales</taxon>
        <taxon>Mycosphaerellaceae</taxon>
        <taxon>Pseudocercospora</taxon>
    </lineage>
</organism>
<evidence type="ECO:0000313" key="2">
    <source>
        <dbReference type="EMBL" id="EME85339.1"/>
    </source>
</evidence>
<dbReference type="KEGG" id="pfj:MYCFIDRAFT_171275"/>
<reference evidence="2 3" key="1">
    <citation type="journal article" date="2012" name="PLoS Pathog.">
        <title>Diverse lifestyles and strategies of plant pathogenesis encoded in the genomes of eighteen Dothideomycetes fungi.</title>
        <authorList>
            <person name="Ohm R.A."/>
            <person name="Feau N."/>
            <person name="Henrissat B."/>
            <person name="Schoch C.L."/>
            <person name="Horwitz B.A."/>
            <person name="Barry K.W."/>
            <person name="Condon B.J."/>
            <person name="Copeland A.C."/>
            <person name="Dhillon B."/>
            <person name="Glaser F."/>
            <person name="Hesse C.N."/>
            <person name="Kosti I."/>
            <person name="LaButti K."/>
            <person name="Lindquist E.A."/>
            <person name="Lucas S."/>
            <person name="Salamov A.A."/>
            <person name="Bradshaw R.E."/>
            <person name="Ciuffetti L."/>
            <person name="Hamelin R.C."/>
            <person name="Kema G.H.J."/>
            <person name="Lawrence C."/>
            <person name="Scott J.A."/>
            <person name="Spatafora J.W."/>
            <person name="Turgeon B.G."/>
            <person name="de Wit P.J.G.M."/>
            <person name="Zhong S."/>
            <person name="Goodwin S.B."/>
            <person name="Grigoriev I.V."/>
        </authorList>
    </citation>
    <scope>NUCLEOTIDE SEQUENCE [LARGE SCALE GENOMIC DNA]</scope>
    <source>
        <strain evidence="2 3">CIRAD86</strain>
    </source>
</reference>
<feature type="region of interest" description="Disordered" evidence="1">
    <location>
        <begin position="181"/>
        <end position="269"/>
    </location>
</feature>